<dbReference type="InterPro" id="IPR038444">
    <property type="entry name" value="DUF465_sf"/>
</dbReference>
<dbReference type="AlphaFoldDB" id="A0A0U1NL28"/>
<sequence>MALSTHIQQLKQKHENLSETVARLQRMPAVDDLQIAAMKKEKLKLKEEISRLASA</sequence>
<keyword evidence="3" id="KW-1185">Reference proteome</keyword>
<dbReference type="InterPro" id="IPR007420">
    <property type="entry name" value="DUF465"/>
</dbReference>
<evidence type="ECO:0008006" key="4">
    <source>
        <dbReference type="Google" id="ProtNLM"/>
    </source>
</evidence>
<name>A0A0U1NL28_9RHOB</name>
<accession>A0A0U1NL28</accession>
<dbReference type="OrthoDB" id="7362854at2"/>
<protein>
    <recommendedName>
        <fullName evidence="4">DUF465 domain-containing protein</fullName>
    </recommendedName>
</protein>
<dbReference type="EMBL" id="CVQV01000006">
    <property type="protein sequence ID" value="CRK75422.1"/>
    <property type="molecule type" value="Genomic_DNA"/>
</dbReference>
<organism evidence="2 3">
    <name type="scientific">Nereida ignava</name>
    <dbReference type="NCBI Taxonomy" id="282199"/>
    <lineage>
        <taxon>Bacteria</taxon>
        <taxon>Pseudomonadati</taxon>
        <taxon>Pseudomonadota</taxon>
        <taxon>Alphaproteobacteria</taxon>
        <taxon>Rhodobacterales</taxon>
        <taxon>Roseobacteraceae</taxon>
        <taxon>Nereida</taxon>
    </lineage>
</organism>
<evidence type="ECO:0000313" key="3">
    <source>
        <dbReference type="Proteomes" id="UP000048949"/>
    </source>
</evidence>
<feature type="coiled-coil region" evidence="1">
    <location>
        <begin position="7"/>
        <end position="55"/>
    </location>
</feature>
<dbReference type="RefSeq" id="WP_074842094.1">
    <property type="nucleotide sequence ID" value="NZ_CAXIAP010000004.1"/>
</dbReference>
<proteinExistence type="predicted"/>
<dbReference type="Pfam" id="PF04325">
    <property type="entry name" value="DUF465"/>
    <property type="match status" value="1"/>
</dbReference>
<evidence type="ECO:0000313" key="2">
    <source>
        <dbReference type="EMBL" id="CRK75422.1"/>
    </source>
</evidence>
<evidence type="ECO:0000256" key="1">
    <source>
        <dbReference type="SAM" id="Coils"/>
    </source>
</evidence>
<dbReference type="Proteomes" id="UP000048949">
    <property type="component" value="Unassembled WGS sequence"/>
</dbReference>
<reference evidence="2 3" key="1">
    <citation type="submission" date="2015-04" db="EMBL/GenBank/DDBJ databases">
        <authorList>
            <person name="Syromyatnikov M.Y."/>
            <person name="Popov V.N."/>
        </authorList>
    </citation>
    <scope>NUCLEOTIDE SEQUENCE [LARGE SCALE GENOMIC DNA]</scope>
    <source>
        <strain evidence="2 3">CECT 5292</strain>
    </source>
</reference>
<dbReference type="Gene3D" id="6.10.280.50">
    <property type="match status" value="1"/>
</dbReference>
<keyword evidence="1" id="KW-0175">Coiled coil</keyword>
<gene>
    <name evidence="2" type="ORF">NIG5292_01469</name>
</gene>
<dbReference type="STRING" id="282199.GCA_001049735_01468"/>